<name>A0A368PQ37_SETIT</name>
<feature type="region of interest" description="Disordered" evidence="1">
    <location>
        <begin position="243"/>
        <end position="278"/>
    </location>
</feature>
<gene>
    <name evidence="2" type="ORF">SETIT_1G282800v2</name>
</gene>
<feature type="compositionally biased region" description="Polar residues" evidence="1">
    <location>
        <begin position="256"/>
        <end position="273"/>
    </location>
</feature>
<feature type="compositionally biased region" description="Pro residues" evidence="1">
    <location>
        <begin position="207"/>
        <end position="217"/>
    </location>
</feature>
<feature type="region of interest" description="Disordered" evidence="1">
    <location>
        <begin position="178"/>
        <end position="228"/>
    </location>
</feature>
<evidence type="ECO:0000256" key="1">
    <source>
        <dbReference type="SAM" id="MobiDB-lite"/>
    </source>
</evidence>
<reference evidence="2" key="2">
    <citation type="submission" date="2015-07" db="EMBL/GenBank/DDBJ databases">
        <authorList>
            <person name="Noorani M."/>
        </authorList>
    </citation>
    <scope>NUCLEOTIDE SEQUENCE</scope>
    <source>
        <strain evidence="2">Yugu1</strain>
    </source>
</reference>
<protein>
    <submittedName>
        <fullName evidence="2">Uncharacterized protein</fullName>
    </submittedName>
</protein>
<accession>A0A368PQ37</accession>
<dbReference type="AlphaFoldDB" id="A0A368PQ37"/>
<sequence length="315" mass="33182">MGWLCPYFLGWVQPVLVEPPREEASPAVRPHLNPSPPTALPPPARPSRAGAAPTAPQPFPTVPQPSSPATSSPRVGRTSHSLQLSQKTEHNGMEPKSQGACTCSTTAPRPALAPSRDSRAKATTARSSLVETLPGLSPSAVALAPRPPPDSDAHGRPGLALDLLCGFVLLPRAPVAKRAANRGAGGISKRDQATTAKGNSERRAVRNPPPPPTPVPVPRTQSPPHAAVSSVWSIGFDRPAPGSAATEPKLLPCRPRTSTSCSDQNPGIGTRNSPHGERADLGRYTGKFVAWVDQFVRIRKLVSPNTHLLFVHLGI</sequence>
<feature type="region of interest" description="Disordered" evidence="1">
    <location>
        <begin position="22"/>
        <end position="133"/>
    </location>
</feature>
<reference evidence="2" key="1">
    <citation type="journal article" date="2012" name="Nat. Biotechnol.">
        <title>Reference genome sequence of the model plant Setaria.</title>
        <authorList>
            <person name="Bennetzen J.L."/>
            <person name="Schmutz J."/>
            <person name="Wang H."/>
            <person name="Percifield R."/>
            <person name="Hawkins J."/>
            <person name="Pontaroli A.C."/>
            <person name="Estep M."/>
            <person name="Feng L."/>
            <person name="Vaughn J.N."/>
            <person name="Grimwood J."/>
            <person name="Jenkins J."/>
            <person name="Barry K."/>
            <person name="Lindquist E."/>
            <person name="Hellsten U."/>
            <person name="Deshpande S."/>
            <person name="Wang X."/>
            <person name="Wu X."/>
            <person name="Mitros T."/>
            <person name="Triplett J."/>
            <person name="Yang X."/>
            <person name="Ye C.Y."/>
            <person name="Mauro-Herrera M."/>
            <person name="Wang L."/>
            <person name="Li P."/>
            <person name="Sharma M."/>
            <person name="Sharma R."/>
            <person name="Ronald P.C."/>
            <person name="Panaud O."/>
            <person name="Kellogg E.A."/>
            <person name="Brutnell T.P."/>
            <person name="Doust A.N."/>
            <person name="Tuskan G.A."/>
            <person name="Rokhsar D."/>
            <person name="Devos K.M."/>
        </authorList>
    </citation>
    <scope>NUCLEOTIDE SEQUENCE [LARGE SCALE GENOMIC DNA]</scope>
    <source>
        <strain evidence="2">Yugu1</strain>
    </source>
</reference>
<proteinExistence type="predicted"/>
<evidence type="ECO:0000313" key="2">
    <source>
        <dbReference type="EMBL" id="RCV07897.1"/>
    </source>
</evidence>
<dbReference type="EMBL" id="CM003528">
    <property type="protein sequence ID" value="RCV07897.1"/>
    <property type="molecule type" value="Genomic_DNA"/>
</dbReference>
<feature type="compositionally biased region" description="Polar residues" evidence="1">
    <location>
        <begin position="67"/>
        <end position="86"/>
    </location>
</feature>
<feature type="compositionally biased region" description="Pro residues" evidence="1">
    <location>
        <begin position="55"/>
        <end position="66"/>
    </location>
</feature>
<organism evidence="2">
    <name type="scientific">Setaria italica</name>
    <name type="common">Foxtail millet</name>
    <name type="synonym">Panicum italicum</name>
    <dbReference type="NCBI Taxonomy" id="4555"/>
    <lineage>
        <taxon>Eukaryota</taxon>
        <taxon>Viridiplantae</taxon>
        <taxon>Streptophyta</taxon>
        <taxon>Embryophyta</taxon>
        <taxon>Tracheophyta</taxon>
        <taxon>Spermatophyta</taxon>
        <taxon>Magnoliopsida</taxon>
        <taxon>Liliopsida</taxon>
        <taxon>Poales</taxon>
        <taxon>Poaceae</taxon>
        <taxon>PACMAD clade</taxon>
        <taxon>Panicoideae</taxon>
        <taxon>Panicodae</taxon>
        <taxon>Paniceae</taxon>
        <taxon>Cenchrinae</taxon>
        <taxon>Setaria</taxon>
    </lineage>
</organism>
<feature type="compositionally biased region" description="Pro residues" evidence="1">
    <location>
        <begin position="33"/>
        <end position="45"/>
    </location>
</feature>